<dbReference type="SUPFAM" id="SSF52833">
    <property type="entry name" value="Thioredoxin-like"/>
    <property type="match status" value="1"/>
</dbReference>
<dbReference type="InterPro" id="IPR004046">
    <property type="entry name" value="GST_C"/>
</dbReference>
<dbReference type="Gene3D" id="3.40.30.10">
    <property type="entry name" value="Glutaredoxin"/>
    <property type="match status" value="1"/>
</dbReference>
<dbReference type="SFLD" id="SFLDG00358">
    <property type="entry name" value="Main_(cytGST)"/>
    <property type="match status" value="1"/>
</dbReference>
<protein>
    <recommendedName>
        <fullName evidence="1">glutathione transferase</fullName>
        <ecNumber evidence="1">2.5.1.18</ecNumber>
    </recommendedName>
</protein>
<dbReference type="InterPro" id="IPR036249">
    <property type="entry name" value="Thioredoxin-like_sf"/>
</dbReference>
<keyword evidence="2" id="KW-0808">Transferase</keyword>
<feature type="domain" description="GST N-terminal" evidence="5">
    <location>
        <begin position="8"/>
        <end position="87"/>
    </location>
</feature>
<dbReference type="PROSITE" id="PS50404">
    <property type="entry name" value="GST_NTER"/>
    <property type="match status" value="1"/>
</dbReference>
<dbReference type="Proteomes" id="UP001367508">
    <property type="component" value="Unassembled WGS sequence"/>
</dbReference>
<dbReference type="Pfam" id="PF00043">
    <property type="entry name" value="GST_C"/>
    <property type="match status" value="1"/>
</dbReference>
<dbReference type="CDD" id="cd03185">
    <property type="entry name" value="GST_C_Tau"/>
    <property type="match status" value="1"/>
</dbReference>
<evidence type="ECO:0000256" key="4">
    <source>
        <dbReference type="ARBA" id="ARBA00047960"/>
    </source>
</evidence>
<dbReference type="Gene3D" id="1.20.1050.10">
    <property type="match status" value="1"/>
</dbReference>
<sequence>MKTQARMEDLKLHGIWYSPFTFRVVWTLKLKGISYENIEEDGFNKSPQLLEYNPVYKKIPVLVHAGKPICESMIIVEYIDEMWPQNSLLPVDPHERAIARFWVRYVDDMVSHVRALFRSSNGEEGEKVIVKIWEHLKVIEDQYLGDDQKKFFGGDTINIVDIAFGSLAKFLLVLEDILQVKVLKVEKFPRLNTWFNNFKDVPLIEENLPDQEKMVAFIKSIREKSLASS</sequence>
<dbReference type="PANTHER" id="PTHR11260:SF679">
    <property type="entry name" value="GLUTATHIONE TRANSFERASE"/>
    <property type="match status" value="1"/>
</dbReference>
<organism evidence="7 8">
    <name type="scientific">Canavalia gladiata</name>
    <name type="common">Sword bean</name>
    <name type="synonym">Dolichos gladiatus</name>
    <dbReference type="NCBI Taxonomy" id="3824"/>
    <lineage>
        <taxon>Eukaryota</taxon>
        <taxon>Viridiplantae</taxon>
        <taxon>Streptophyta</taxon>
        <taxon>Embryophyta</taxon>
        <taxon>Tracheophyta</taxon>
        <taxon>Spermatophyta</taxon>
        <taxon>Magnoliopsida</taxon>
        <taxon>eudicotyledons</taxon>
        <taxon>Gunneridae</taxon>
        <taxon>Pentapetalae</taxon>
        <taxon>rosids</taxon>
        <taxon>fabids</taxon>
        <taxon>Fabales</taxon>
        <taxon>Fabaceae</taxon>
        <taxon>Papilionoideae</taxon>
        <taxon>50 kb inversion clade</taxon>
        <taxon>NPAAA clade</taxon>
        <taxon>indigoferoid/millettioid clade</taxon>
        <taxon>Phaseoleae</taxon>
        <taxon>Canavalia</taxon>
    </lineage>
</organism>
<dbReference type="PROSITE" id="PS50405">
    <property type="entry name" value="GST_CTER"/>
    <property type="match status" value="1"/>
</dbReference>
<dbReference type="FunFam" id="1.20.1050.10:FF:000012">
    <property type="entry name" value="Tau class glutathione S-transferase"/>
    <property type="match status" value="1"/>
</dbReference>
<keyword evidence="8" id="KW-1185">Reference proteome</keyword>
<feature type="domain" description="GST C-terminal" evidence="6">
    <location>
        <begin position="92"/>
        <end position="217"/>
    </location>
</feature>
<dbReference type="InterPro" id="IPR045074">
    <property type="entry name" value="GST_C_Tau"/>
</dbReference>
<dbReference type="InterPro" id="IPR040079">
    <property type="entry name" value="Glutathione_S-Trfase"/>
</dbReference>
<dbReference type="AlphaFoldDB" id="A0AAN9M0P6"/>
<dbReference type="InterPro" id="IPR004045">
    <property type="entry name" value="Glutathione_S-Trfase_N"/>
</dbReference>
<evidence type="ECO:0000256" key="3">
    <source>
        <dbReference type="ARBA" id="ARBA00025743"/>
    </source>
</evidence>
<comment type="catalytic activity">
    <reaction evidence="4">
        <text>RX + glutathione = an S-substituted glutathione + a halide anion + H(+)</text>
        <dbReference type="Rhea" id="RHEA:16437"/>
        <dbReference type="ChEBI" id="CHEBI:15378"/>
        <dbReference type="ChEBI" id="CHEBI:16042"/>
        <dbReference type="ChEBI" id="CHEBI:17792"/>
        <dbReference type="ChEBI" id="CHEBI:57925"/>
        <dbReference type="ChEBI" id="CHEBI:90779"/>
        <dbReference type="EC" id="2.5.1.18"/>
    </reaction>
</comment>
<evidence type="ECO:0000313" key="7">
    <source>
        <dbReference type="EMBL" id="KAK7343974.1"/>
    </source>
</evidence>
<dbReference type="PANTHER" id="PTHR11260">
    <property type="entry name" value="GLUTATHIONE S-TRANSFERASE, GST, SUPERFAMILY, GST DOMAIN CONTAINING"/>
    <property type="match status" value="1"/>
</dbReference>
<comment type="similarity">
    <text evidence="3">Belongs to the GST superfamily. Tau family.</text>
</comment>
<comment type="caution">
    <text evidence="7">The sequence shown here is derived from an EMBL/GenBank/DDBJ whole genome shotgun (WGS) entry which is preliminary data.</text>
</comment>
<dbReference type="EC" id="2.5.1.18" evidence="1"/>
<dbReference type="CDD" id="cd03058">
    <property type="entry name" value="GST_N_Tau"/>
    <property type="match status" value="1"/>
</dbReference>
<proteinExistence type="inferred from homology"/>
<gene>
    <name evidence="7" type="ORF">VNO77_13138</name>
</gene>
<dbReference type="FunFam" id="3.40.30.10:FF:000044">
    <property type="entry name" value="Glutathione S-transferase GSTU6"/>
    <property type="match status" value="1"/>
</dbReference>
<dbReference type="SFLD" id="SFLDS00019">
    <property type="entry name" value="Glutathione_Transferase_(cytos"/>
    <property type="match status" value="1"/>
</dbReference>
<evidence type="ECO:0000256" key="1">
    <source>
        <dbReference type="ARBA" id="ARBA00012452"/>
    </source>
</evidence>
<evidence type="ECO:0000256" key="2">
    <source>
        <dbReference type="ARBA" id="ARBA00022679"/>
    </source>
</evidence>
<dbReference type="EMBL" id="JAYMYQ010000003">
    <property type="protein sequence ID" value="KAK7343974.1"/>
    <property type="molecule type" value="Genomic_DNA"/>
</dbReference>
<dbReference type="InterPro" id="IPR036282">
    <property type="entry name" value="Glutathione-S-Trfase_C_sf"/>
</dbReference>
<name>A0AAN9M0P6_CANGL</name>
<accession>A0AAN9M0P6</accession>
<evidence type="ECO:0000259" key="5">
    <source>
        <dbReference type="PROSITE" id="PS50404"/>
    </source>
</evidence>
<dbReference type="GO" id="GO:0004364">
    <property type="term" value="F:glutathione transferase activity"/>
    <property type="evidence" value="ECO:0007669"/>
    <property type="project" value="UniProtKB-EC"/>
</dbReference>
<reference evidence="7 8" key="1">
    <citation type="submission" date="2024-01" db="EMBL/GenBank/DDBJ databases">
        <title>The genomes of 5 underutilized Papilionoideae crops provide insights into root nodulation and disease resistanc.</title>
        <authorList>
            <person name="Jiang F."/>
        </authorList>
    </citation>
    <scope>NUCLEOTIDE SEQUENCE [LARGE SCALE GENOMIC DNA]</scope>
    <source>
        <strain evidence="7">LVBAO_FW01</strain>
        <tissue evidence="7">Leaves</tissue>
    </source>
</reference>
<dbReference type="SUPFAM" id="SSF47616">
    <property type="entry name" value="GST C-terminal domain-like"/>
    <property type="match status" value="1"/>
</dbReference>
<dbReference type="GO" id="GO:0006749">
    <property type="term" value="P:glutathione metabolic process"/>
    <property type="evidence" value="ECO:0007669"/>
    <property type="project" value="InterPro"/>
</dbReference>
<dbReference type="GO" id="GO:0005737">
    <property type="term" value="C:cytoplasm"/>
    <property type="evidence" value="ECO:0007669"/>
    <property type="project" value="TreeGrafter"/>
</dbReference>
<dbReference type="InterPro" id="IPR010987">
    <property type="entry name" value="Glutathione-S-Trfase_C-like"/>
</dbReference>
<dbReference type="Pfam" id="PF02798">
    <property type="entry name" value="GST_N"/>
    <property type="match status" value="1"/>
</dbReference>
<evidence type="ECO:0000259" key="6">
    <source>
        <dbReference type="PROSITE" id="PS50405"/>
    </source>
</evidence>
<dbReference type="InterPro" id="IPR045073">
    <property type="entry name" value="Omega/Tau-like"/>
</dbReference>
<dbReference type="SFLD" id="SFLDG01152">
    <property type="entry name" value="Main.3:_Omega-_and_Tau-like"/>
    <property type="match status" value="1"/>
</dbReference>
<evidence type="ECO:0000313" key="8">
    <source>
        <dbReference type="Proteomes" id="UP001367508"/>
    </source>
</evidence>